<feature type="domain" description="FAD/NAD(P)-binding" evidence="5">
    <location>
        <begin position="13"/>
        <end position="311"/>
    </location>
</feature>
<evidence type="ECO:0000256" key="4">
    <source>
        <dbReference type="ARBA" id="ARBA00023002"/>
    </source>
</evidence>
<dbReference type="PRINTS" id="PR00411">
    <property type="entry name" value="PNDRDTASEI"/>
</dbReference>
<dbReference type="EMBL" id="JBHLWK010000041">
    <property type="protein sequence ID" value="MFC0206690.1"/>
    <property type="molecule type" value="Genomic_DNA"/>
</dbReference>
<keyword evidence="8" id="KW-1185">Reference proteome</keyword>
<dbReference type="InterPro" id="IPR016156">
    <property type="entry name" value="FAD/NAD-linked_Rdtase_dimer_sf"/>
</dbReference>
<dbReference type="InterPro" id="IPR023753">
    <property type="entry name" value="FAD/NAD-binding_dom"/>
</dbReference>
<dbReference type="Proteomes" id="UP001589798">
    <property type="component" value="Unassembled WGS sequence"/>
</dbReference>
<dbReference type="PRINTS" id="PR00368">
    <property type="entry name" value="FADPNR"/>
</dbReference>
<dbReference type="InterPro" id="IPR050446">
    <property type="entry name" value="FAD-oxidoreductase/Apoptosis"/>
</dbReference>
<keyword evidence="4" id="KW-0560">Oxidoreductase</keyword>
<protein>
    <submittedName>
        <fullName evidence="7">NAD(P)/FAD-dependent oxidoreductase</fullName>
    </submittedName>
</protein>
<dbReference type="Gene3D" id="3.50.50.60">
    <property type="entry name" value="FAD/NAD(P)-binding domain"/>
    <property type="match status" value="2"/>
</dbReference>
<proteinExistence type="predicted"/>
<keyword evidence="3" id="KW-0274">FAD</keyword>
<dbReference type="InterPro" id="IPR036188">
    <property type="entry name" value="FAD/NAD-bd_sf"/>
</dbReference>
<dbReference type="SUPFAM" id="SSF55424">
    <property type="entry name" value="FAD/NAD-linked reductases, dimerisation (C-terminal) domain"/>
    <property type="match status" value="1"/>
</dbReference>
<reference evidence="7 8" key="1">
    <citation type="submission" date="2024-09" db="EMBL/GenBank/DDBJ databases">
        <authorList>
            <person name="Sun Q."/>
            <person name="Mori K."/>
        </authorList>
    </citation>
    <scope>NUCLEOTIDE SEQUENCE [LARGE SCALE GENOMIC DNA]</scope>
    <source>
        <strain evidence="7 8">CCM 7706</strain>
    </source>
</reference>
<evidence type="ECO:0000256" key="2">
    <source>
        <dbReference type="ARBA" id="ARBA00022630"/>
    </source>
</evidence>
<organism evidence="7 8">
    <name type="scientific">Novosphingobium soli</name>
    <dbReference type="NCBI Taxonomy" id="574956"/>
    <lineage>
        <taxon>Bacteria</taxon>
        <taxon>Pseudomonadati</taxon>
        <taxon>Pseudomonadota</taxon>
        <taxon>Alphaproteobacteria</taxon>
        <taxon>Sphingomonadales</taxon>
        <taxon>Sphingomonadaceae</taxon>
        <taxon>Novosphingobium</taxon>
    </lineage>
</organism>
<gene>
    <name evidence="7" type="ORF">ACFFJC_20770</name>
</gene>
<name>A0ABV6D223_9SPHN</name>
<evidence type="ECO:0000313" key="8">
    <source>
        <dbReference type="Proteomes" id="UP001589798"/>
    </source>
</evidence>
<sequence>MANRKWGENQVRSIAIVGANLAGGRAVEALRQAGFDGRITLIGEEPWRPYERPPLSKEVLWDPANVPDNFFLQDEAWYDDNRIDMRLGTRAEAIDLAGGGVRLSGGELVQADRILLATGGHARKLNLAGSNCANVHYLRTRDDATRMALDLREGASIVIVGMGVIGAEVAASAVKLGCKVTVVEPMPVPMERALGRRFGQWLGEEHRKRGVATHFNCGVTGFRFSDNRVSAVEADDGTVIPCDAVIVGVGIVPATSLARDAGIEVNNGIIVDRRCQTSNLAVFAAGDVAEQDGFFGGRFRQETYQNAADQAQAAALAMLGQEVSYCKPMWYWSDQFDLNIQFCGQIPVEAEVAIRGEMDSNAFVAFFLAGEAIEGVLTVNRAPDMGVGKRLVERRARASAASLADAGMSLRDLLKQAG</sequence>
<dbReference type="PANTHER" id="PTHR43557">
    <property type="entry name" value="APOPTOSIS-INDUCING FACTOR 1"/>
    <property type="match status" value="1"/>
</dbReference>
<accession>A0ABV6D223</accession>
<evidence type="ECO:0000313" key="7">
    <source>
        <dbReference type="EMBL" id="MFC0206690.1"/>
    </source>
</evidence>
<dbReference type="Gene3D" id="3.30.390.30">
    <property type="match status" value="1"/>
</dbReference>
<evidence type="ECO:0000259" key="5">
    <source>
        <dbReference type="Pfam" id="PF07992"/>
    </source>
</evidence>
<evidence type="ECO:0000259" key="6">
    <source>
        <dbReference type="Pfam" id="PF14759"/>
    </source>
</evidence>
<dbReference type="Pfam" id="PF14759">
    <property type="entry name" value="Reductase_C"/>
    <property type="match status" value="1"/>
</dbReference>
<dbReference type="InterPro" id="IPR028202">
    <property type="entry name" value="Reductase_C"/>
</dbReference>
<comment type="cofactor">
    <cofactor evidence="1">
        <name>FAD</name>
        <dbReference type="ChEBI" id="CHEBI:57692"/>
    </cofactor>
</comment>
<feature type="domain" description="Reductase C-terminal" evidence="6">
    <location>
        <begin position="330"/>
        <end position="414"/>
    </location>
</feature>
<dbReference type="RefSeq" id="WP_230588531.1">
    <property type="nucleotide sequence ID" value="NZ_JBHUKO010000002.1"/>
</dbReference>
<keyword evidence="2" id="KW-0285">Flavoprotein</keyword>
<dbReference type="Pfam" id="PF07992">
    <property type="entry name" value="Pyr_redox_2"/>
    <property type="match status" value="1"/>
</dbReference>
<comment type="caution">
    <text evidence="7">The sequence shown here is derived from an EMBL/GenBank/DDBJ whole genome shotgun (WGS) entry which is preliminary data.</text>
</comment>
<evidence type="ECO:0000256" key="3">
    <source>
        <dbReference type="ARBA" id="ARBA00022827"/>
    </source>
</evidence>
<dbReference type="PANTHER" id="PTHR43557:SF2">
    <property type="entry name" value="RIESKE DOMAIN-CONTAINING PROTEIN-RELATED"/>
    <property type="match status" value="1"/>
</dbReference>
<evidence type="ECO:0000256" key="1">
    <source>
        <dbReference type="ARBA" id="ARBA00001974"/>
    </source>
</evidence>
<dbReference type="SUPFAM" id="SSF51905">
    <property type="entry name" value="FAD/NAD(P)-binding domain"/>
    <property type="match status" value="1"/>
</dbReference>